<sequence length="505" mass="55411">MPYVQPDTFRLFIQYVYTGKLLLQDYGVFEMMILAADLGLEDLRAACEDHVTSTLSVESACTLLAAMEIQERPEPDPKSVLESEWELRLKSKEGPTLGWWLTTWSVDIKIKNSFDVHTDGAAGGKCVSSWLERCIAYIGEHAAACVTTNAFLNLPKDALVKLISSDFVSRKFLFKHSIDPKLVAMLRGRGGVALRASVGEAARGVASPRRTGPRSARACAHLAPLMQHIRLLLIDSAVFAEEVEPTGAVPMELSLSSYRAQRCSRRRAPTPTVGCSPGRAHCTPAAARADKQNDRMAFDRSYSISFPLYFQAVEAELEKLLNIDRVNNLINWFKLRETQLTCRCGTPKQWWRLVFRASTHGYSAQAFHSHCDGVAPLLVLVQLSRGEVMGGFTDVAWARAGGAGVGGYISSERAFLFVLSEPPARYPVTKKAFAICYHPDCGPVFGAGADLFISSNCNANSESYSNLHSYGEGALPAAAPPPPASLSPDYNFTVRDYEVFTPKLS</sequence>
<dbReference type="STRING" id="151549.A0A4C2ABY7"/>
<proteinExistence type="predicted"/>
<reference evidence="2 3" key="1">
    <citation type="journal article" date="2019" name="Commun. Biol.">
        <title>The bagworm genome reveals a unique fibroin gene that provides high tensile strength.</title>
        <authorList>
            <person name="Kono N."/>
            <person name="Nakamura H."/>
            <person name="Ohtoshi R."/>
            <person name="Tomita M."/>
            <person name="Numata K."/>
            <person name="Arakawa K."/>
        </authorList>
    </citation>
    <scope>NUCLEOTIDE SEQUENCE [LARGE SCALE GENOMIC DNA]</scope>
</reference>
<evidence type="ECO:0000259" key="1">
    <source>
        <dbReference type="PROSITE" id="PS51886"/>
    </source>
</evidence>
<dbReference type="InterPro" id="IPR011333">
    <property type="entry name" value="SKP1/BTB/POZ_sf"/>
</dbReference>
<dbReference type="CDD" id="cd14733">
    <property type="entry name" value="BACK"/>
    <property type="match status" value="1"/>
</dbReference>
<dbReference type="SUPFAM" id="SSF54695">
    <property type="entry name" value="POZ domain"/>
    <property type="match status" value="1"/>
</dbReference>
<dbReference type="InterPro" id="IPR051481">
    <property type="entry name" value="BTB-POZ/Galectin-3-binding"/>
</dbReference>
<comment type="caution">
    <text evidence="2">The sequence shown here is derived from an EMBL/GenBank/DDBJ whole genome shotgun (WGS) entry which is preliminary data.</text>
</comment>
<dbReference type="Proteomes" id="UP000299102">
    <property type="component" value="Unassembled WGS sequence"/>
</dbReference>
<keyword evidence="3" id="KW-1185">Reference proteome</keyword>
<gene>
    <name evidence="2" type="primary">gprs</name>
    <name evidence="2" type="ORF">EVAR_94015_1</name>
</gene>
<evidence type="ECO:0000313" key="2">
    <source>
        <dbReference type="EMBL" id="GBP97638.1"/>
    </source>
</evidence>
<protein>
    <submittedName>
        <fullName evidence="2">Serine-enriched protein</fullName>
    </submittedName>
</protein>
<dbReference type="Pfam" id="PF07534">
    <property type="entry name" value="TLD"/>
    <property type="match status" value="1"/>
</dbReference>
<accession>A0A4C2ABY7</accession>
<dbReference type="PANTHER" id="PTHR24410">
    <property type="entry name" value="HL07962P-RELATED"/>
    <property type="match status" value="1"/>
</dbReference>
<organism evidence="2 3">
    <name type="scientific">Eumeta variegata</name>
    <name type="common">Bagworm moth</name>
    <name type="synonym">Eumeta japonica</name>
    <dbReference type="NCBI Taxonomy" id="151549"/>
    <lineage>
        <taxon>Eukaryota</taxon>
        <taxon>Metazoa</taxon>
        <taxon>Ecdysozoa</taxon>
        <taxon>Arthropoda</taxon>
        <taxon>Hexapoda</taxon>
        <taxon>Insecta</taxon>
        <taxon>Pterygota</taxon>
        <taxon>Neoptera</taxon>
        <taxon>Endopterygota</taxon>
        <taxon>Lepidoptera</taxon>
        <taxon>Glossata</taxon>
        <taxon>Ditrysia</taxon>
        <taxon>Tineoidea</taxon>
        <taxon>Psychidae</taxon>
        <taxon>Oiketicinae</taxon>
        <taxon>Eumeta</taxon>
    </lineage>
</organism>
<name>A0A4C2ABY7_EUMVA</name>
<feature type="domain" description="TLDc" evidence="1">
    <location>
        <begin position="319"/>
        <end position="503"/>
    </location>
</feature>
<dbReference type="AlphaFoldDB" id="A0A4C2ABY7"/>
<dbReference type="EMBL" id="BGZK01002976">
    <property type="protein sequence ID" value="GBP97638.1"/>
    <property type="molecule type" value="Genomic_DNA"/>
</dbReference>
<dbReference type="SMART" id="SM00584">
    <property type="entry name" value="TLDc"/>
    <property type="match status" value="1"/>
</dbReference>
<evidence type="ECO:0000313" key="3">
    <source>
        <dbReference type="Proteomes" id="UP000299102"/>
    </source>
</evidence>
<dbReference type="OrthoDB" id="25620at2759"/>
<dbReference type="PANTHER" id="PTHR24410:SF34">
    <property type="entry name" value="LD40565P"/>
    <property type="match status" value="1"/>
</dbReference>
<dbReference type="InterPro" id="IPR006571">
    <property type="entry name" value="TLDc_dom"/>
</dbReference>
<dbReference type="PROSITE" id="PS51886">
    <property type="entry name" value="TLDC"/>
    <property type="match status" value="1"/>
</dbReference>
<dbReference type="Gene3D" id="3.30.710.10">
    <property type="entry name" value="Potassium Channel Kv1.1, Chain A"/>
    <property type="match status" value="1"/>
</dbReference>